<dbReference type="EMBL" id="LGSZ01000020">
    <property type="protein sequence ID" value="KPH82438.1"/>
    <property type="molecule type" value="Genomic_DNA"/>
</dbReference>
<proteinExistence type="predicted"/>
<name>A0A0N1F7W3_9HYPH</name>
<dbReference type="PATRIC" id="fig|1526658.3.peg.2926"/>
<dbReference type="OrthoDB" id="8482094at2"/>
<accession>A0A0N1F7W3</accession>
<dbReference type="RefSeq" id="WP_156330085.1">
    <property type="nucleotide sequence ID" value="NZ_LGSZ01000020.1"/>
</dbReference>
<keyword evidence="2" id="KW-1185">Reference proteome</keyword>
<evidence type="ECO:0000313" key="2">
    <source>
        <dbReference type="Proteomes" id="UP000037822"/>
    </source>
</evidence>
<evidence type="ECO:0000313" key="1">
    <source>
        <dbReference type="EMBL" id="KPH82438.1"/>
    </source>
</evidence>
<dbReference type="AlphaFoldDB" id="A0A0N1F7W3"/>
<dbReference type="Proteomes" id="UP000037822">
    <property type="component" value="Unassembled WGS sequence"/>
</dbReference>
<gene>
    <name evidence="1" type="ORF">AE618_03780</name>
</gene>
<organism evidence="1 2">
    <name type="scientific">Bosea vaviloviae</name>
    <dbReference type="NCBI Taxonomy" id="1526658"/>
    <lineage>
        <taxon>Bacteria</taxon>
        <taxon>Pseudomonadati</taxon>
        <taxon>Pseudomonadota</taxon>
        <taxon>Alphaproteobacteria</taxon>
        <taxon>Hyphomicrobiales</taxon>
        <taxon>Boseaceae</taxon>
        <taxon>Bosea</taxon>
    </lineage>
</organism>
<sequence length="325" mass="36384">MADRVTIDGPVGLRFRKQNVKNNASDQGKVIQLLAKIPKAQGGKSEEWRVPPLSGPNGNCPQFVADAIWDFQLFWKGKGHFQHIDGVVDPDKNTLAQLNMLALGTTPPKPPPGPSTPFVAPLKQNPMIILDGARAVERTTPIHPAEWVRRTQETFDILCGNALGRQIVMGRRRRVFVEPYRFDDLNAHSSSTAAFQSVLFTPHNFDSSQSKPGCRADEILLHELIHLAENNYAAYGDVTGIRLEYARSDFLTVIGTNIYSSILGRGLRADHNEYKFMPSPFDADPSQHATAFHDNYGLVHKFQRGMFDLFKIQPAAWNPFKFHTP</sequence>
<comment type="caution">
    <text evidence="1">The sequence shown here is derived from an EMBL/GenBank/DDBJ whole genome shotgun (WGS) entry which is preliminary data.</text>
</comment>
<protein>
    <submittedName>
        <fullName evidence="1">Uncharacterized protein</fullName>
    </submittedName>
</protein>
<reference evidence="1 2" key="1">
    <citation type="submission" date="2015-07" db="EMBL/GenBank/DDBJ databases">
        <title>Whole genome sequencing of Bosea vaviloviae isolated from cave pool.</title>
        <authorList>
            <person name="Tan N.E.H."/>
            <person name="Lee Y.P."/>
            <person name="Gan H.M."/>
            <person name="Barton H."/>
            <person name="Savka M.A."/>
        </authorList>
    </citation>
    <scope>NUCLEOTIDE SEQUENCE [LARGE SCALE GENOMIC DNA]</scope>
    <source>
        <strain evidence="1 2">SD260</strain>
    </source>
</reference>